<keyword evidence="5 7" id="KW-0472">Membrane</keyword>
<evidence type="ECO:0000256" key="1">
    <source>
        <dbReference type="ARBA" id="ARBA00004308"/>
    </source>
</evidence>
<keyword evidence="4 7" id="KW-1133">Transmembrane helix</keyword>
<evidence type="ECO:0000256" key="5">
    <source>
        <dbReference type="ARBA" id="ARBA00023136"/>
    </source>
</evidence>
<feature type="domain" description="Transmembrane protein 106 C-terminal" evidence="8">
    <location>
        <begin position="316"/>
        <end position="456"/>
    </location>
</feature>
<organism evidence="10 11">
    <name type="scientific">Ovis ammon polii</name>
    <dbReference type="NCBI Taxonomy" id="230172"/>
    <lineage>
        <taxon>Eukaryota</taxon>
        <taxon>Metazoa</taxon>
        <taxon>Chordata</taxon>
        <taxon>Craniata</taxon>
        <taxon>Vertebrata</taxon>
        <taxon>Euteleostomi</taxon>
        <taxon>Mammalia</taxon>
        <taxon>Eutheria</taxon>
        <taxon>Laurasiatheria</taxon>
        <taxon>Artiodactyla</taxon>
        <taxon>Ruminantia</taxon>
        <taxon>Pecora</taxon>
        <taxon>Bovidae</taxon>
        <taxon>Caprinae</taxon>
        <taxon>Ovis</taxon>
    </lineage>
</organism>
<evidence type="ECO:0000256" key="7">
    <source>
        <dbReference type="SAM" id="Phobius"/>
    </source>
</evidence>
<protein>
    <recommendedName>
        <fullName evidence="12">Transmembrane protein 106C</fullName>
    </recommendedName>
</protein>
<dbReference type="EMBL" id="JAKZEL010000002">
    <property type="protein sequence ID" value="KAI4546509.1"/>
    <property type="molecule type" value="Genomic_DNA"/>
</dbReference>
<keyword evidence="3 7" id="KW-0812">Transmembrane</keyword>
<sequence length="458" mass="49998">MADPLSRAVGGGGIPAGHRDAATAPGSPLLPLLVLPKAPSQQGSSGSYPRALAISQTPGLLHKKSEALHKEPETPREATQRPDLVKLTVYREKRTGISNSDLGCNAVIAGNRHRGLLPERPLTESTVIPEHTLPPDVAQSDLLDFIPTGTGSVNAWISLQSLQGWPLLAQEKCEDKAVNSKELPPVRESVKTTCPRPMQWRALSPFSALGQLDSSCKDLPVPSKRRKADDTEDSLAEREQQEAIAQFPYVEFTGRDSITCLTCQGTGYIPEQVNELVALIPHSDQRLRPQRTKQYVLLSILLCLLASGLVVFFLFPHSVLVDDDGIKVVKVTFNEQRSLVSLAITATLKIRNSNFYSVAVTSLSSEVQYMNTVVGSYTTTNISLIPPRSEHLVNFTVNAEMGGPYSYVYFFCTLPYIGAHNIVVFIRTSVKISYIGHVTQSSLETHHYVDCGVNSTAV</sequence>
<dbReference type="GO" id="GO:0012505">
    <property type="term" value="C:endomembrane system"/>
    <property type="evidence" value="ECO:0007669"/>
    <property type="project" value="UniProtKB-SubCell"/>
</dbReference>
<dbReference type="PANTHER" id="PTHR28556">
    <property type="entry name" value="TRANSMEMBRANE PROTEIN 106B"/>
    <property type="match status" value="1"/>
</dbReference>
<dbReference type="InterPro" id="IPR048511">
    <property type="entry name" value="TMEM106_N"/>
</dbReference>
<dbReference type="Gene3D" id="2.60.40.1820">
    <property type="match status" value="1"/>
</dbReference>
<proteinExistence type="inferred from homology"/>
<evidence type="ECO:0000313" key="11">
    <source>
        <dbReference type="Proteomes" id="UP001214576"/>
    </source>
</evidence>
<evidence type="ECO:0000256" key="6">
    <source>
        <dbReference type="SAM" id="MobiDB-lite"/>
    </source>
</evidence>
<keyword evidence="11" id="KW-1185">Reference proteome</keyword>
<dbReference type="AlphaFoldDB" id="A0AAD4UKR4"/>
<comment type="similarity">
    <text evidence="2">Belongs to the TMEM106 family.</text>
</comment>
<dbReference type="Pfam" id="PF21002">
    <property type="entry name" value="TMEM106_N"/>
    <property type="match status" value="1"/>
</dbReference>
<name>A0AAD4UKR4_OVIAM</name>
<evidence type="ECO:0000259" key="8">
    <source>
        <dbReference type="Pfam" id="PF07092"/>
    </source>
</evidence>
<evidence type="ECO:0000256" key="3">
    <source>
        <dbReference type="ARBA" id="ARBA00022692"/>
    </source>
</evidence>
<feature type="region of interest" description="Disordered" evidence="6">
    <location>
        <begin position="1"/>
        <end position="30"/>
    </location>
</feature>
<feature type="transmembrane region" description="Helical" evidence="7">
    <location>
        <begin position="295"/>
        <end position="315"/>
    </location>
</feature>
<evidence type="ECO:0000256" key="2">
    <source>
        <dbReference type="ARBA" id="ARBA00008111"/>
    </source>
</evidence>
<dbReference type="InterPro" id="IPR009790">
    <property type="entry name" value="TMEM106"/>
</dbReference>
<dbReference type="PANTHER" id="PTHR28556:SF5">
    <property type="entry name" value="TRANSMEMBRANE PROTEIN 106C"/>
    <property type="match status" value="1"/>
</dbReference>
<feature type="domain" description="Transmembrane protein 106 N-terminal" evidence="9">
    <location>
        <begin position="227"/>
        <end position="293"/>
    </location>
</feature>
<evidence type="ECO:0000256" key="4">
    <source>
        <dbReference type="ARBA" id="ARBA00022989"/>
    </source>
</evidence>
<comment type="subcellular location">
    <subcellularLocation>
        <location evidence="1">Endomembrane system</location>
    </subcellularLocation>
</comment>
<gene>
    <name evidence="10" type="ORF">MG293_003064</name>
</gene>
<evidence type="ECO:0000313" key="10">
    <source>
        <dbReference type="EMBL" id="KAI4546509.1"/>
    </source>
</evidence>
<dbReference type="Proteomes" id="UP001214576">
    <property type="component" value="Unassembled WGS sequence"/>
</dbReference>
<accession>A0AAD4UKR4</accession>
<evidence type="ECO:0008006" key="12">
    <source>
        <dbReference type="Google" id="ProtNLM"/>
    </source>
</evidence>
<dbReference type="InterPro" id="IPR048509">
    <property type="entry name" value="TMEM106_C"/>
</dbReference>
<dbReference type="Pfam" id="PF07092">
    <property type="entry name" value="TMEM106"/>
    <property type="match status" value="1"/>
</dbReference>
<comment type="caution">
    <text evidence="10">The sequence shown here is derived from an EMBL/GenBank/DDBJ whole genome shotgun (WGS) entry which is preliminary data.</text>
</comment>
<evidence type="ECO:0000259" key="9">
    <source>
        <dbReference type="Pfam" id="PF21002"/>
    </source>
</evidence>
<reference evidence="10" key="1">
    <citation type="submission" date="2022-03" db="EMBL/GenBank/DDBJ databases">
        <title>Genomic analyses of argali, domestic sheep and their hybrids provide insights into chromosomal evolution, heterosis and genetic basis of agronomic traits.</title>
        <authorList>
            <person name="Li M."/>
        </authorList>
    </citation>
    <scope>NUCLEOTIDE SEQUENCE</scope>
    <source>
        <strain evidence="10">CAU-MHL-2022a</strain>
        <tissue evidence="10">Skin</tissue>
    </source>
</reference>
<feature type="transmembrane region" description="Helical" evidence="7">
    <location>
        <begin position="407"/>
        <end position="426"/>
    </location>
</feature>